<gene>
    <name evidence="9" type="ORF">J2S03_002136</name>
</gene>
<accession>A0ABT9XIY6</accession>
<dbReference type="SUPFAM" id="SSF52540">
    <property type="entry name" value="P-loop containing nucleoside triphosphate hydrolases"/>
    <property type="match status" value="1"/>
</dbReference>
<dbReference type="Gene3D" id="3.40.50.300">
    <property type="entry name" value="P-loop containing nucleotide triphosphate hydrolases"/>
    <property type="match status" value="1"/>
</dbReference>
<dbReference type="SUPFAM" id="SSF55021">
    <property type="entry name" value="ACT-like"/>
    <property type="match status" value="1"/>
</dbReference>
<dbReference type="PROSITE" id="PS50893">
    <property type="entry name" value="ABC_TRANSPORTER_2"/>
    <property type="match status" value="1"/>
</dbReference>
<evidence type="ECO:0000256" key="7">
    <source>
        <dbReference type="ARBA" id="ARBA00023136"/>
    </source>
</evidence>
<keyword evidence="4 9" id="KW-0067">ATP-binding</keyword>
<dbReference type="GO" id="GO:0005524">
    <property type="term" value="F:ATP binding"/>
    <property type="evidence" value="ECO:0007669"/>
    <property type="project" value="UniProtKB-KW"/>
</dbReference>
<keyword evidence="6" id="KW-0029">Amino-acid transport</keyword>
<dbReference type="Pfam" id="PF00005">
    <property type="entry name" value="ABC_tran"/>
    <property type="match status" value="1"/>
</dbReference>
<dbReference type="InterPro" id="IPR045865">
    <property type="entry name" value="ACT-like_dom_sf"/>
</dbReference>
<dbReference type="PROSITE" id="PS00211">
    <property type="entry name" value="ABC_TRANSPORTER_1"/>
    <property type="match status" value="1"/>
</dbReference>
<dbReference type="InterPro" id="IPR018449">
    <property type="entry name" value="NIL_domain"/>
</dbReference>
<dbReference type="InterPro" id="IPR017871">
    <property type="entry name" value="ABC_transporter-like_CS"/>
</dbReference>
<keyword evidence="3" id="KW-0547">Nucleotide-binding</keyword>
<sequence length="364" mass="39231">MITIRLHNVSKTYGSGKQSVRALTDVSIEIPSGEIFGLIGYSGAGKSTLLRCINLLERPSAGEVWVDDVALQRLGKRDLQQARRKIGMIFQHFHLLHSKTVADNIAFPLKLAKLSKAQRQQRVQELLHLVGLAGYEHKYPAQLSGGQKQRVAIARALANDPTVLLCDEATSALDPQTTDSILDLLLQINRRLGLTIVIVTHEIAVVRKLCDRVAVMANGRVLEQGPVAEVFLAPQHDVTRQLLGIAAPHGTVDTTQEDTVATAAGEPPMSAAARLHVACAGAQANQPVLAEVAAMTNTTYTILRGTVDTLKDTPFARFTVLWNTGSQATLQAVVDALRARGCQVEIQGTTSPDTPIQAEAEVTV</sequence>
<name>A0ABT9XIY6_9BACL</name>
<evidence type="ECO:0000256" key="2">
    <source>
        <dbReference type="ARBA" id="ARBA00022475"/>
    </source>
</evidence>
<comment type="caution">
    <text evidence="9">The sequence shown here is derived from an EMBL/GenBank/DDBJ whole genome shotgun (WGS) entry which is preliminary data.</text>
</comment>
<dbReference type="SMART" id="SM00930">
    <property type="entry name" value="NIL"/>
    <property type="match status" value="1"/>
</dbReference>
<keyword evidence="5" id="KW-1278">Translocase</keyword>
<evidence type="ECO:0000313" key="9">
    <source>
        <dbReference type="EMBL" id="MDQ0190272.1"/>
    </source>
</evidence>
<reference evidence="9 10" key="1">
    <citation type="submission" date="2023-07" db="EMBL/GenBank/DDBJ databases">
        <title>Genomic Encyclopedia of Type Strains, Phase IV (KMG-IV): sequencing the most valuable type-strain genomes for metagenomic binning, comparative biology and taxonomic classification.</title>
        <authorList>
            <person name="Goeker M."/>
        </authorList>
    </citation>
    <scope>NUCLEOTIDE SEQUENCE [LARGE SCALE GENOMIC DNA]</scope>
    <source>
        <strain evidence="9 10">DSM 4006</strain>
    </source>
</reference>
<dbReference type="RefSeq" id="WP_307016334.1">
    <property type="nucleotide sequence ID" value="NZ_JAUANV010000017.1"/>
</dbReference>
<keyword evidence="2" id="KW-1003">Cell membrane</keyword>
<dbReference type="InterPro" id="IPR003593">
    <property type="entry name" value="AAA+_ATPase"/>
</dbReference>
<dbReference type="Proteomes" id="UP001232973">
    <property type="component" value="Unassembled WGS sequence"/>
</dbReference>
<feature type="domain" description="ABC transporter" evidence="8">
    <location>
        <begin position="4"/>
        <end position="243"/>
    </location>
</feature>
<dbReference type="InterPro" id="IPR041701">
    <property type="entry name" value="MetN_ABC"/>
</dbReference>
<evidence type="ECO:0000256" key="4">
    <source>
        <dbReference type="ARBA" id="ARBA00022840"/>
    </source>
</evidence>
<keyword evidence="10" id="KW-1185">Reference proteome</keyword>
<dbReference type="InterPro" id="IPR027417">
    <property type="entry name" value="P-loop_NTPase"/>
</dbReference>
<keyword evidence="1" id="KW-0813">Transport</keyword>
<dbReference type="PANTHER" id="PTHR43166:SF30">
    <property type="entry name" value="METHIONINE IMPORT ATP-BINDING PROTEIN METN"/>
    <property type="match status" value="1"/>
</dbReference>
<proteinExistence type="predicted"/>
<evidence type="ECO:0000256" key="5">
    <source>
        <dbReference type="ARBA" id="ARBA00022967"/>
    </source>
</evidence>
<evidence type="ECO:0000259" key="8">
    <source>
        <dbReference type="PROSITE" id="PS50893"/>
    </source>
</evidence>
<evidence type="ECO:0000313" key="10">
    <source>
        <dbReference type="Proteomes" id="UP001232973"/>
    </source>
</evidence>
<dbReference type="InterPro" id="IPR050086">
    <property type="entry name" value="MetN_ABC_transporter-like"/>
</dbReference>
<dbReference type="SMART" id="SM00382">
    <property type="entry name" value="AAA"/>
    <property type="match status" value="1"/>
</dbReference>
<evidence type="ECO:0000256" key="6">
    <source>
        <dbReference type="ARBA" id="ARBA00022970"/>
    </source>
</evidence>
<dbReference type="InterPro" id="IPR003439">
    <property type="entry name" value="ABC_transporter-like_ATP-bd"/>
</dbReference>
<evidence type="ECO:0000256" key="1">
    <source>
        <dbReference type="ARBA" id="ARBA00022448"/>
    </source>
</evidence>
<protein>
    <submittedName>
        <fullName evidence="9">D-methionine transport system ATP-binding protein</fullName>
    </submittedName>
</protein>
<dbReference type="PANTHER" id="PTHR43166">
    <property type="entry name" value="AMINO ACID IMPORT ATP-BINDING PROTEIN"/>
    <property type="match status" value="1"/>
</dbReference>
<dbReference type="Pfam" id="PF09383">
    <property type="entry name" value="NIL"/>
    <property type="match status" value="1"/>
</dbReference>
<keyword evidence="7" id="KW-0472">Membrane</keyword>
<dbReference type="Gene3D" id="3.30.70.260">
    <property type="match status" value="1"/>
</dbReference>
<organism evidence="9 10">
    <name type="scientific">Alicyclobacillus cycloheptanicus</name>
    <dbReference type="NCBI Taxonomy" id="1457"/>
    <lineage>
        <taxon>Bacteria</taxon>
        <taxon>Bacillati</taxon>
        <taxon>Bacillota</taxon>
        <taxon>Bacilli</taxon>
        <taxon>Bacillales</taxon>
        <taxon>Alicyclobacillaceae</taxon>
        <taxon>Alicyclobacillus</taxon>
    </lineage>
</organism>
<dbReference type="EMBL" id="JAUSTP010000016">
    <property type="protein sequence ID" value="MDQ0190272.1"/>
    <property type="molecule type" value="Genomic_DNA"/>
</dbReference>
<dbReference type="CDD" id="cd03258">
    <property type="entry name" value="ABC_MetN_methionine_transporter"/>
    <property type="match status" value="1"/>
</dbReference>
<evidence type="ECO:0000256" key="3">
    <source>
        <dbReference type="ARBA" id="ARBA00022741"/>
    </source>
</evidence>